<evidence type="ECO:0000313" key="1">
    <source>
        <dbReference type="EMBL" id="MBU8543639.1"/>
    </source>
</evidence>
<accession>A0ABS6H4Q4</accession>
<sequence>MLQNLRTAAAHVPAGGFDAVANSPDDDRTFQQADIARWREVVRSANIRAE</sequence>
<dbReference type="RefSeq" id="WP_216874179.1">
    <property type="nucleotide sequence ID" value="NZ_JAERQM010000002.1"/>
</dbReference>
<organism evidence="1 2">
    <name type="scientific">Falsiroseomonas oleicola</name>
    <dbReference type="NCBI Taxonomy" id="2801474"/>
    <lineage>
        <taxon>Bacteria</taxon>
        <taxon>Pseudomonadati</taxon>
        <taxon>Pseudomonadota</taxon>
        <taxon>Alphaproteobacteria</taxon>
        <taxon>Acetobacterales</taxon>
        <taxon>Roseomonadaceae</taxon>
        <taxon>Falsiroseomonas</taxon>
    </lineage>
</organism>
<dbReference type="Proteomes" id="UP000689967">
    <property type="component" value="Unassembled WGS sequence"/>
</dbReference>
<proteinExistence type="predicted"/>
<keyword evidence="2" id="KW-1185">Reference proteome</keyword>
<reference evidence="1 2" key="1">
    <citation type="submission" date="2021-01" db="EMBL/GenBank/DDBJ databases">
        <title>Roseomonas sp. nov, a bacterium isolated from an oil production mixture in Yumen Oilfield.</title>
        <authorList>
            <person name="Wu D."/>
        </authorList>
    </citation>
    <scope>NUCLEOTIDE SEQUENCE [LARGE SCALE GENOMIC DNA]</scope>
    <source>
        <strain evidence="1 2">ROY-5-3</strain>
    </source>
</reference>
<evidence type="ECO:0000313" key="2">
    <source>
        <dbReference type="Proteomes" id="UP000689967"/>
    </source>
</evidence>
<gene>
    <name evidence="1" type="ORF">JJQ90_07975</name>
</gene>
<comment type="caution">
    <text evidence="1">The sequence shown here is derived from an EMBL/GenBank/DDBJ whole genome shotgun (WGS) entry which is preliminary data.</text>
</comment>
<protein>
    <submittedName>
        <fullName evidence="1">Uncharacterized protein</fullName>
    </submittedName>
</protein>
<dbReference type="EMBL" id="JAERQM010000002">
    <property type="protein sequence ID" value="MBU8543639.1"/>
    <property type="molecule type" value="Genomic_DNA"/>
</dbReference>
<name>A0ABS6H4Q4_9PROT</name>